<dbReference type="RefSeq" id="WP_204682742.1">
    <property type="nucleotide sequence ID" value="NZ_BSNR01000002.1"/>
</dbReference>
<dbReference type="Proteomes" id="UP001430149">
    <property type="component" value="Unassembled WGS sequence"/>
</dbReference>
<evidence type="ECO:0000256" key="5">
    <source>
        <dbReference type="ARBA" id="ARBA00022519"/>
    </source>
</evidence>
<sequence length="436" mass="45976">MSRFWKIALIVIAVLVVGGVAFRLLHKPEAAGGGYGHHRGGGQGQHASQSGGGSGQPGGSGQDNAPVPVTVEPTVKQNVPVYLTALGTVTALNNVAVNPEIGGQLWTINFKEGQDVKKGDVIAQIDPRTYQAAYDQAVAKQKQDEATLATAISTLDRNQQLVAKGYVAALDMDTYRNNVAQLKATVIADQAAARSAQVQLDFTKIISPINGVAGIRNVDPGNVVTTTTSIVTLTQIQPIYVIFNLPEQNLEAVRDAFQNGANKLEVVALDRTDAHPLDTSGYLQVVDNQIDTTTGTFKLRGLFTNPDRKLWQGQFVNVKLRVQVVNGGLVVPAQAVQRGPDGDFVYKLQPDQTVAMQPVTVAGEVGDSHVMISKGLDEGDQVVTEGQFRLKPGSKVQALKPGEVPVAAAPSDADKKKWKKQGGGRRGNGGGGGGGG</sequence>
<dbReference type="InterPro" id="IPR058626">
    <property type="entry name" value="MdtA-like_b-barrel"/>
</dbReference>
<accession>A0ABS2K7C5</accession>
<organism evidence="12 13">
    <name type="scientific">Dyella flava</name>
    <dbReference type="NCBI Taxonomy" id="1920170"/>
    <lineage>
        <taxon>Bacteria</taxon>
        <taxon>Pseudomonadati</taxon>
        <taxon>Pseudomonadota</taxon>
        <taxon>Gammaproteobacteria</taxon>
        <taxon>Lysobacterales</taxon>
        <taxon>Rhodanobacteraceae</taxon>
        <taxon>Dyella</taxon>
    </lineage>
</organism>
<evidence type="ECO:0000256" key="1">
    <source>
        <dbReference type="ARBA" id="ARBA00004236"/>
    </source>
</evidence>
<gene>
    <name evidence="12" type="ORF">ISP19_12635</name>
</gene>
<dbReference type="Pfam" id="PF25967">
    <property type="entry name" value="RND-MFP_C"/>
    <property type="match status" value="1"/>
</dbReference>
<dbReference type="SUPFAM" id="SSF111369">
    <property type="entry name" value="HlyD-like secretion proteins"/>
    <property type="match status" value="1"/>
</dbReference>
<feature type="domain" description="Multidrug resistance protein MdtA-like C-terminal permuted SH3" evidence="11">
    <location>
        <begin position="329"/>
        <end position="386"/>
    </location>
</feature>
<evidence type="ECO:0000313" key="13">
    <source>
        <dbReference type="Proteomes" id="UP001430149"/>
    </source>
</evidence>
<evidence type="ECO:0000256" key="4">
    <source>
        <dbReference type="ARBA" id="ARBA00022475"/>
    </source>
</evidence>
<evidence type="ECO:0000259" key="11">
    <source>
        <dbReference type="Pfam" id="PF25967"/>
    </source>
</evidence>
<evidence type="ECO:0000259" key="8">
    <source>
        <dbReference type="Pfam" id="PF25876"/>
    </source>
</evidence>
<feature type="domain" description="Multidrug resistance protein MdtA-like beta-barrel" evidence="10">
    <location>
        <begin position="238"/>
        <end position="323"/>
    </location>
</feature>
<feature type="region of interest" description="Disordered" evidence="7">
    <location>
        <begin position="399"/>
        <end position="436"/>
    </location>
</feature>
<evidence type="ECO:0000256" key="7">
    <source>
        <dbReference type="SAM" id="MobiDB-lite"/>
    </source>
</evidence>
<proteinExistence type="inferred from homology"/>
<evidence type="ECO:0000313" key="12">
    <source>
        <dbReference type="EMBL" id="MBM7126218.1"/>
    </source>
</evidence>
<feature type="compositionally biased region" description="Gly residues" evidence="7">
    <location>
        <begin position="50"/>
        <end position="61"/>
    </location>
</feature>
<dbReference type="Gene3D" id="2.40.30.170">
    <property type="match status" value="1"/>
</dbReference>
<dbReference type="InterPro" id="IPR058627">
    <property type="entry name" value="MdtA-like_C"/>
</dbReference>
<comment type="similarity">
    <text evidence="2">Belongs to the membrane fusion protein (MFP) (TC 8.A.1) family.</text>
</comment>
<keyword evidence="6" id="KW-0472">Membrane</keyword>
<evidence type="ECO:0000256" key="2">
    <source>
        <dbReference type="ARBA" id="ARBA00009477"/>
    </source>
</evidence>
<protein>
    <submittedName>
        <fullName evidence="12">Efflux RND transporter periplasmic adaptor subunit</fullName>
    </submittedName>
</protein>
<dbReference type="Gene3D" id="1.10.287.470">
    <property type="entry name" value="Helix hairpin bin"/>
    <property type="match status" value="1"/>
</dbReference>
<dbReference type="NCBIfam" id="TIGR01730">
    <property type="entry name" value="RND_mfp"/>
    <property type="match status" value="1"/>
</dbReference>
<name>A0ABS2K7C5_9GAMM</name>
<feature type="region of interest" description="Disordered" evidence="7">
    <location>
        <begin position="34"/>
        <end position="68"/>
    </location>
</feature>
<keyword evidence="5" id="KW-0997">Cell inner membrane</keyword>
<dbReference type="PANTHER" id="PTHR30469:SF36">
    <property type="entry name" value="BLL3903 PROTEIN"/>
    <property type="match status" value="1"/>
</dbReference>
<keyword evidence="3" id="KW-0813">Transport</keyword>
<evidence type="ECO:0000259" key="9">
    <source>
        <dbReference type="Pfam" id="PF25917"/>
    </source>
</evidence>
<reference evidence="12" key="1">
    <citation type="submission" date="2020-10" db="EMBL/GenBank/DDBJ databases">
        <title>Phylogeny of dyella-like bacteria.</title>
        <authorList>
            <person name="Fu J."/>
        </authorList>
    </citation>
    <scope>NUCLEOTIDE SEQUENCE</scope>
    <source>
        <strain evidence="12">DHOC52</strain>
    </source>
</reference>
<feature type="compositionally biased region" description="Gly residues" evidence="7">
    <location>
        <begin position="424"/>
        <end position="436"/>
    </location>
</feature>
<feature type="domain" description="Multidrug resistance protein MdtA-like alpha-helical hairpin" evidence="8">
    <location>
        <begin position="134"/>
        <end position="203"/>
    </location>
</feature>
<keyword evidence="13" id="KW-1185">Reference proteome</keyword>
<dbReference type="Pfam" id="PF25917">
    <property type="entry name" value="BSH_RND"/>
    <property type="match status" value="1"/>
</dbReference>
<evidence type="ECO:0000259" key="10">
    <source>
        <dbReference type="Pfam" id="PF25944"/>
    </source>
</evidence>
<dbReference type="Gene3D" id="2.40.50.100">
    <property type="match status" value="1"/>
</dbReference>
<comment type="caution">
    <text evidence="12">The sequence shown here is derived from an EMBL/GenBank/DDBJ whole genome shotgun (WGS) entry which is preliminary data.</text>
</comment>
<comment type="subcellular location">
    <subcellularLocation>
        <location evidence="1">Cell membrane</location>
    </subcellularLocation>
</comment>
<dbReference type="InterPro" id="IPR058625">
    <property type="entry name" value="MdtA-like_BSH"/>
</dbReference>
<dbReference type="Pfam" id="PF25944">
    <property type="entry name" value="Beta-barrel_RND"/>
    <property type="match status" value="1"/>
</dbReference>
<evidence type="ECO:0000256" key="3">
    <source>
        <dbReference type="ARBA" id="ARBA00022448"/>
    </source>
</evidence>
<dbReference type="InterPro" id="IPR058624">
    <property type="entry name" value="MdtA-like_HH"/>
</dbReference>
<dbReference type="PANTHER" id="PTHR30469">
    <property type="entry name" value="MULTIDRUG RESISTANCE PROTEIN MDTA"/>
    <property type="match status" value="1"/>
</dbReference>
<dbReference type="InterPro" id="IPR006143">
    <property type="entry name" value="RND_pump_MFP"/>
</dbReference>
<dbReference type="Pfam" id="PF25876">
    <property type="entry name" value="HH_MFP_RND"/>
    <property type="match status" value="1"/>
</dbReference>
<evidence type="ECO:0000256" key="6">
    <source>
        <dbReference type="ARBA" id="ARBA00023136"/>
    </source>
</evidence>
<dbReference type="Gene3D" id="2.40.420.20">
    <property type="match status" value="1"/>
</dbReference>
<dbReference type="EMBL" id="JADIKE010000036">
    <property type="protein sequence ID" value="MBM7126218.1"/>
    <property type="molecule type" value="Genomic_DNA"/>
</dbReference>
<keyword evidence="4" id="KW-1003">Cell membrane</keyword>
<feature type="domain" description="Multidrug resistance protein MdtA-like barrel-sandwich hybrid" evidence="9">
    <location>
        <begin position="93"/>
        <end position="229"/>
    </location>
</feature>